<evidence type="ECO:0000313" key="3">
    <source>
        <dbReference type="EMBL" id="MBT8796840.1"/>
    </source>
</evidence>
<gene>
    <name evidence="3" type="ORF">J0P97_01945</name>
</gene>
<feature type="transmembrane region" description="Helical" evidence="2">
    <location>
        <begin position="62"/>
        <end position="80"/>
    </location>
</feature>
<proteinExistence type="predicted"/>
<keyword evidence="2" id="KW-0472">Membrane</keyword>
<evidence type="ECO:0000256" key="1">
    <source>
        <dbReference type="SAM" id="MobiDB-lite"/>
    </source>
</evidence>
<reference evidence="3 4" key="1">
    <citation type="submission" date="2021-03" db="EMBL/GenBank/DDBJ databases">
        <title>Microbacterium pauli sp. nov., isolated from microfiltered milk.</title>
        <authorList>
            <person name="Bellassi P."/>
            <person name="Fontana A."/>
            <person name="Callegari M.L."/>
            <person name="Lorenzo M."/>
            <person name="Cappa F."/>
        </authorList>
    </citation>
    <scope>NUCLEOTIDE SEQUENCE [LARGE SCALE GENOMIC DNA]</scope>
    <source>
        <strain evidence="3 4">DSM 18909</strain>
    </source>
</reference>
<keyword evidence="4" id="KW-1185">Reference proteome</keyword>
<dbReference type="EMBL" id="JAFLHG010000001">
    <property type="protein sequence ID" value="MBT8796840.1"/>
    <property type="molecule type" value="Genomic_DNA"/>
</dbReference>
<keyword evidence="2" id="KW-0812">Transmembrane</keyword>
<feature type="region of interest" description="Disordered" evidence="1">
    <location>
        <begin position="1"/>
        <end position="25"/>
    </location>
</feature>
<dbReference type="RefSeq" id="WP_215486075.1">
    <property type="nucleotide sequence ID" value="NZ_BAAAPJ010000001.1"/>
</dbReference>
<sequence length="83" mass="8821">MSTQHENDPDYNGTERASDAVESTTADISETISAVVSEARATVTAGVDKVRDAYAHNPTRTITLGILAFAGVLALITTLTRRN</sequence>
<dbReference type="Proteomes" id="UP000740605">
    <property type="component" value="Unassembled WGS sequence"/>
</dbReference>
<comment type="caution">
    <text evidence="3">The sequence shown here is derived from an EMBL/GenBank/DDBJ whole genome shotgun (WGS) entry which is preliminary data.</text>
</comment>
<evidence type="ECO:0008006" key="5">
    <source>
        <dbReference type="Google" id="ProtNLM"/>
    </source>
</evidence>
<evidence type="ECO:0000313" key="4">
    <source>
        <dbReference type="Proteomes" id="UP000740605"/>
    </source>
</evidence>
<name>A0ABS5XQN3_9MICO</name>
<protein>
    <recommendedName>
        <fullName evidence="5">DUF3618 domain-containing protein</fullName>
    </recommendedName>
</protein>
<accession>A0ABS5XQN3</accession>
<evidence type="ECO:0000256" key="2">
    <source>
        <dbReference type="SAM" id="Phobius"/>
    </source>
</evidence>
<keyword evidence="2" id="KW-1133">Transmembrane helix</keyword>
<organism evidence="3 4">
    <name type="scientific">Microbacterium flavum</name>
    <dbReference type="NCBI Taxonomy" id="415216"/>
    <lineage>
        <taxon>Bacteria</taxon>
        <taxon>Bacillati</taxon>
        <taxon>Actinomycetota</taxon>
        <taxon>Actinomycetes</taxon>
        <taxon>Micrococcales</taxon>
        <taxon>Microbacteriaceae</taxon>
        <taxon>Microbacterium</taxon>
    </lineage>
</organism>